<evidence type="ECO:0000313" key="4">
    <source>
        <dbReference type="Proteomes" id="UP001525961"/>
    </source>
</evidence>
<evidence type="ECO:0000313" key="3">
    <source>
        <dbReference type="EMBL" id="MCT7981300.1"/>
    </source>
</evidence>
<evidence type="ECO:0000256" key="1">
    <source>
        <dbReference type="SAM" id="Coils"/>
    </source>
</evidence>
<dbReference type="RefSeq" id="WP_261237489.1">
    <property type="nucleotide sequence ID" value="NZ_JAMXFA010000060.1"/>
</dbReference>
<keyword evidence="2" id="KW-1133">Transmembrane helix</keyword>
<organism evidence="3 4">
    <name type="scientific">Laspinema olomoucense D3b</name>
    <dbReference type="NCBI Taxonomy" id="2953688"/>
    <lineage>
        <taxon>Bacteria</taxon>
        <taxon>Bacillati</taxon>
        <taxon>Cyanobacteriota</taxon>
        <taxon>Cyanophyceae</taxon>
        <taxon>Oscillatoriophycideae</taxon>
        <taxon>Oscillatoriales</taxon>
        <taxon>Laspinemataceae</taxon>
        <taxon>Laspinema</taxon>
        <taxon>Laspinema olomoucense</taxon>
    </lineage>
</organism>
<reference evidence="3 4" key="1">
    <citation type="journal article" date="2022" name="Front. Microbiol.">
        <title>High genomic differentiation and limited gene flow indicate recent cryptic speciation within the genus Laspinema (cyanobacteria).</title>
        <authorList>
            <person name="Stanojkovic A."/>
            <person name="Skoupy S."/>
            <person name="Skaloud P."/>
            <person name="Dvorak P."/>
        </authorList>
    </citation>
    <scope>NUCLEOTIDE SEQUENCE [LARGE SCALE GENOMIC DNA]</scope>
    <source>
        <strain evidence="3 4">D3b</strain>
    </source>
</reference>
<dbReference type="EMBL" id="JAMXFA010000060">
    <property type="protein sequence ID" value="MCT7981300.1"/>
    <property type="molecule type" value="Genomic_DNA"/>
</dbReference>
<evidence type="ECO:0000256" key="2">
    <source>
        <dbReference type="SAM" id="Phobius"/>
    </source>
</evidence>
<proteinExistence type="predicted"/>
<keyword evidence="4" id="KW-1185">Reference proteome</keyword>
<name>A0ABT2NHU1_9CYAN</name>
<gene>
    <name evidence="3" type="ORF">NG792_26600</name>
</gene>
<feature type="coiled-coil region" evidence="1">
    <location>
        <begin position="301"/>
        <end position="331"/>
    </location>
</feature>
<sequence>MDSEKDIITPTVYAPNLHLFAFHLWRGLTGESDSLASNRHQLWQKADEILQGLGFTERLHIPGYPNNSEEPPGAQINLHPQNKLELTGKLPNSDLTITGLLFAHRLYDSYSLTVNLRRPEQENQQKTAEVPISFWRNLNTERLIFLPSFVDSSLGQTLLLTAFLPDSHCNKTAEDLQDLARSCLKQVIPSRKIELPALCKMGELWGSPLFEFGGQVLDKNMEEEAEVTPHILIYLFRNKFSSAKFEGAYLQFINLFYYRNKVISAYLKTRNLHRKTYAIYTKLEKKVRSFKKELIENTTCLALTEVQLEQLKMVLKELAALDLEYARLLRNYKHCQNTISINTKNYQVTLEDIVKILPQHKERVNPEDLDFFREFGTQTSGYFQSRISDELNYFVEGSNLSDKAIASIRGIVEIEQTQRDRRLEQQNETLEDQIQAVGVGIATGAIIASTSPLIFQQEKISFPWEASHGDRLHPFMLALLLSLGSAVVAWWVAKGLIGWGRKRRLRQKQESKN</sequence>
<accession>A0ABT2NHU1</accession>
<comment type="caution">
    <text evidence="3">The sequence shown here is derived from an EMBL/GenBank/DDBJ whole genome shotgun (WGS) entry which is preliminary data.</text>
</comment>
<feature type="transmembrane region" description="Helical" evidence="2">
    <location>
        <begin position="475"/>
        <end position="497"/>
    </location>
</feature>
<protein>
    <submittedName>
        <fullName evidence="3">Uncharacterized protein</fullName>
    </submittedName>
</protein>
<keyword evidence="2" id="KW-0472">Membrane</keyword>
<keyword evidence="1" id="KW-0175">Coiled coil</keyword>
<keyword evidence="2" id="KW-0812">Transmembrane</keyword>
<dbReference type="Proteomes" id="UP001525961">
    <property type="component" value="Unassembled WGS sequence"/>
</dbReference>